<dbReference type="Gene3D" id="3.10.180.10">
    <property type="entry name" value="2,3-Dihydroxybiphenyl 1,2-Dioxygenase, domain 1"/>
    <property type="match status" value="1"/>
</dbReference>
<dbReference type="GO" id="GO:0004493">
    <property type="term" value="F:methylmalonyl-CoA epimerase activity"/>
    <property type="evidence" value="ECO:0007669"/>
    <property type="project" value="TreeGrafter"/>
</dbReference>
<protein>
    <recommendedName>
        <fullName evidence="2">VOC domain-containing protein</fullName>
    </recommendedName>
</protein>
<dbReference type="STRING" id="314271.RB2654_23433"/>
<dbReference type="Proteomes" id="UP000002931">
    <property type="component" value="Unassembled WGS sequence"/>
</dbReference>
<dbReference type="RefSeq" id="WP_008327597.1">
    <property type="nucleotide sequence ID" value="NZ_AAMT01000016.1"/>
</dbReference>
<evidence type="ECO:0000313" key="4">
    <source>
        <dbReference type="Proteomes" id="UP000002931"/>
    </source>
</evidence>
<sequence length="174" mass="18742">MSQRFGKIMQLGYVVHDLDAEVDHWTRVMGVGPFFVTGTVPYDTVTFRGAPCDAETRVAIASHDGVQIEIIQQTGGGASTFTEFLEATGGGLHHVCALTDDLEADIAAWAARGVDVLQGGVTKAKIPFAYMDTDPGNRGRVLELVQPSPGLLRFFDKIETTCAGWDGQTARIDL</sequence>
<organism evidence="3 4">
    <name type="scientific">Maritimibacter alkaliphilus HTCC2654</name>
    <dbReference type="NCBI Taxonomy" id="314271"/>
    <lineage>
        <taxon>Bacteria</taxon>
        <taxon>Pseudomonadati</taxon>
        <taxon>Pseudomonadota</taxon>
        <taxon>Alphaproteobacteria</taxon>
        <taxon>Rhodobacterales</taxon>
        <taxon>Roseobacteraceae</taxon>
        <taxon>Maritimibacter</taxon>
    </lineage>
</organism>
<dbReference type="SUPFAM" id="SSF54593">
    <property type="entry name" value="Glyoxalase/Bleomycin resistance protein/Dihydroxybiphenyl dioxygenase"/>
    <property type="match status" value="1"/>
</dbReference>
<dbReference type="InterPro" id="IPR051785">
    <property type="entry name" value="MMCE/EMCE_epimerase"/>
</dbReference>
<dbReference type="GO" id="GO:0046872">
    <property type="term" value="F:metal ion binding"/>
    <property type="evidence" value="ECO:0007669"/>
    <property type="project" value="UniProtKB-KW"/>
</dbReference>
<dbReference type="OrthoDB" id="9792173at2"/>
<keyword evidence="4" id="KW-1185">Reference proteome</keyword>
<evidence type="ECO:0000313" key="3">
    <source>
        <dbReference type="EMBL" id="EAQ11367.1"/>
    </source>
</evidence>
<feature type="domain" description="VOC" evidence="2">
    <location>
        <begin position="7"/>
        <end position="157"/>
    </location>
</feature>
<dbReference type="GO" id="GO:0046491">
    <property type="term" value="P:L-methylmalonyl-CoA metabolic process"/>
    <property type="evidence" value="ECO:0007669"/>
    <property type="project" value="TreeGrafter"/>
</dbReference>
<dbReference type="PROSITE" id="PS51819">
    <property type="entry name" value="VOC"/>
    <property type="match status" value="1"/>
</dbReference>
<dbReference type="PANTHER" id="PTHR43048:SF3">
    <property type="entry name" value="METHYLMALONYL-COA EPIMERASE, MITOCHONDRIAL"/>
    <property type="match status" value="1"/>
</dbReference>
<dbReference type="EMBL" id="AAMT01000016">
    <property type="protein sequence ID" value="EAQ11367.1"/>
    <property type="molecule type" value="Genomic_DNA"/>
</dbReference>
<evidence type="ECO:0000256" key="1">
    <source>
        <dbReference type="ARBA" id="ARBA00022723"/>
    </source>
</evidence>
<reference evidence="3 4" key="1">
    <citation type="journal article" date="2010" name="J. Bacteriol.">
        <title>Genome sequences of Pelagibaca bermudensis HTCC2601T and Maritimibacter alkaliphilus HTCC2654T, the type strains of two marine Roseobacter genera.</title>
        <authorList>
            <person name="Thrash J.C."/>
            <person name="Cho J.C."/>
            <person name="Ferriera S."/>
            <person name="Johnson J."/>
            <person name="Vergin K.L."/>
            <person name="Giovannoni S.J."/>
        </authorList>
    </citation>
    <scope>NUCLEOTIDE SEQUENCE [LARGE SCALE GENOMIC DNA]</scope>
    <source>
        <strain evidence="3 4">HTCC2654</strain>
    </source>
</reference>
<name>A3VK62_9RHOB</name>
<dbReference type="HOGENOM" id="CLU_046006_3_0_5"/>
<accession>A3VK62</accession>
<evidence type="ECO:0000259" key="2">
    <source>
        <dbReference type="PROSITE" id="PS51819"/>
    </source>
</evidence>
<dbReference type="AlphaFoldDB" id="A3VK62"/>
<dbReference type="InterPro" id="IPR037523">
    <property type="entry name" value="VOC_core"/>
</dbReference>
<gene>
    <name evidence="3" type="ORF">RB2654_23433</name>
</gene>
<dbReference type="InterPro" id="IPR029068">
    <property type="entry name" value="Glyas_Bleomycin-R_OHBP_Dase"/>
</dbReference>
<keyword evidence="1" id="KW-0479">Metal-binding</keyword>
<dbReference type="PANTHER" id="PTHR43048">
    <property type="entry name" value="METHYLMALONYL-COA EPIMERASE"/>
    <property type="match status" value="1"/>
</dbReference>
<dbReference type="Pfam" id="PF13669">
    <property type="entry name" value="Glyoxalase_4"/>
    <property type="match status" value="1"/>
</dbReference>
<proteinExistence type="predicted"/>
<comment type="caution">
    <text evidence="3">The sequence shown here is derived from an EMBL/GenBank/DDBJ whole genome shotgun (WGS) entry which is preliminary data.</text>
</comment>